<gene>
    <name evidence="1" type="ORF">T4E_8688</name>
</gene>
<evidence type="ECO:0000313" key="1">
    <source>
        <dbReference type="EMBL" id="KRX90421.1"/>
    </source>
</evidence>
<reference evidence="1 2" key="1">
    <citation type="submission" date="2015-01" db="EMBL/GenBank/DDBJ databases">
        <title>Evolution of Trichinella species and genotypes.</title>
        <authorList>
            <person name="Korhonen P.K."/>
            <person name="Edoardo P."/>
            <person name="Giuseppe L.R."/>
            <person name="Gasser R.B."/>
        </authorList>
    </citation>
    <scope>NUCLEOTIDE SEQUENCE [LARGE SCALE GENOMIC DNA]</scope>
    <source>
        <strain evidence="1">ISS141</strain>
    </source>
</reference>
<dbReference type="EMBL" id="JYDU01000166">
    <property type="protein sequence ID" value="KRX90421.1"/>
    <property type="molecule type" value="Genomic_DNA"/>
</dbReference>
<dbReference type="AlphaFoldDB" id="A0A0V0XR68"/>
<name>A0A0V0XR68_TRIPS</name>
<comment type="caution">
    <text evidence="1">The sequence shown here is derived from an EMBL/GenBank/DDBJ whole genome shotgun (WGS) entry which is preliminary data.</text>
</comment>
<sequence>MDSCGRCPADVSPINSLLLHLSCFSIEYKLRTTPESSTTCYKYRSRAPAAFHTPKEVRWMFTNERTFDDEGEKDSVVLIVAGCVSFAKSILSNPDRQQLSSSCLSLRERDREEALLSSCKMRQ</sequence>
<proteinExistence type="predicted"/>
<accession>A0A0V0XR68</accession>
<organism evidence="1 2">
    <name type="scientific">Trichinella pseudospiralis</name>
    <name type="common">Parasitic roundworm</name>
    <dbReference type="NCBI Taxonomy" id="6337"/>
    <lineage>
        <taxon>Eukaryota</taxon>
        <taxon>Metazoa</taxon>
        <taxon>Ecdysozoa</taxon>
        <taxon>Nematoda</taxon>
        <taxon>Enoplea</taxon>
        <taxon>Dorylaimia</taxon>
        <taxon>Trichinellida</taxon>
        <taxon>Trichinellidae</taxon>
        <taxon>Trichinella</taxon>
    </lineage>
</organism>
<evidence type="ECO:0000313" key="2">
    <source>
        <dbReference type="Proteomes" id="UP000054815"/>
    </source>
</evidence>
<protein>
    <submittedName>
        <fullName evidence="1">Uncharacterized protein</fullName>
    </submittedName>
</protein>
<dbReference type="Proteomes" id="UP000054815">
    <property type="component" value="Unassembled WGS sequence"/>
</dbReference>